<dbReference type="Proteomes" id="UP000321570">
    <property type="component" value="Unassembled WGS sequence"/>
</dbReference>
<reference evidence="2 3" key="1">
    <citation type="submission" date="2019-07" db="EMBL/GenBank/DDBJ databases">
        <authorList>
            <person name="Jastrzebski P J."/>
            <person name="Paukszto L."/>
            <person name="Jastrzebski P J."/>
        </authorList>
    </citation>
    <scope>NUCLEOTIDE SEQUENCE [LARGE SCALE GENOMIC DNA]</scope>
    <source>
        <strain evidence="2 3">WMS-il1</strain>
    </source>
</reference>
<organism evidence="2 3">
    <name type="scientific">Hymenolepis diminuta</name>
    <name type="common">Rat tapeworm</name>
    <dbReference type="NCBI Taxonomy" id="6216"/>
    <lineage>
        <taxon>Eukaryota</taxon>
        <taxon>Metazoa</taxon>
        <taxon>Spiralia</taxon>
        <taxon>Lophotrochozoa</taxon>
        <taxon>Platyhelminthes</taxon>
        <taxon>Cestoda</taxon>
        <taxon>Eucestoda</taxon>
        <taxon>Cyclophyllidea</taxon>
        <taxon>Hymenolepididae</taxon>
        <taxon>Hymenolepis</taxon>
    </lineage>
</organism>
<dbReference type="EMBL" id="CABIJS010000344">
    <property type="protein sequence ID" value="VUZ50123.1"/>
    <property type="molecule type" value="Genomic_DNA"/>
</dbReference>
<name>A0A564YTU5_HYMDI</name>
<evidence type="ECO:0000256" key="1">
    <source>
        <dbReference type="SAM" id="MobiDB-lite"/>
    </source>
</evidence>
<keyword evidence="3" id="KW-1185">Reference proteome</keyword>
<evidence type="ECO:0000313" key="2">
    <source>
        <dbReference type="EMBL" id="VUZ50123.1"/>
    </source>
</evidence>
<evidence type="ECO:0000313" key="3">
    <source>
        <dbReference type="Proteomes" id="UP000321570"/>
    </source>
</evidence>
<feature type="region of interest" description="Disordered" evidence="1">
    <location>
        <begin position="107"/>
        <end position="159"/>
    </location>
</feature>
<dbReference type="AlphaFoldDB" id="A0A564YTU5"/>
<accession>A0A564YTU5</accession>
<sequence>MSKNNPKKKTKLPITEYVDPEERFCYGITSENEKNTTKNMKSENPAPALSEPGIVGKTGHLIGALGSGLISGATGAVSLGASAVYTGVSVGTSVVSGALSYIPFPRFRSTAQSGTAPPTDLPKSTESDEDEDTAPLPPKSGGILSKMPLFRGHSKDKAD</sequence>
<gene>
    <name evidence="2" type="ORF">WMSIL1_LOCUS9027</name>
</gene>
<protein>
    <submittedName>
        <fullName evidence="2">Uncharacterized protein</fullName>
    </submittedName>
</protein>
<proteinExistence type="predicted"/>